<name>A0A432WPM8_9GAMM</name>
<dbReference type="GO" id="GO:0032259">
    <property type="term" value="P:methylation"/>
    <property type="evidence" value="ECO:0007669"/>
    <property type="project" value="UniProtKB-KW"/>
</dbReference>
<keyword evidence="2" id="KW-0489">Methyltransferase</keyword>
<accession>A0A432WPM8</accession>
<dbReference type="OrthoDB" id="5298194at2"/>
<reference evidence="2 3" key="1">
    <citation type="journal article" date="2011" name="Front. Microbiol.">
        <title>Genomic signatures of strain selection and enhancement in Bacillus atrophaeus var. globigii, a historical biowarfare simulant.</title>
        <authorList>
            <person name="Gibbons H.S."/>
            <person name="Broomall S.M."/>
            <person name="McNew L.A."/>
            <person name="Daligault H."/>
            <person name="Chapman C."/>
            <person name="Bruce D."/>
            <person name="Karavis M."/>
            <person name="Krepps M."/>
            <person name="McGregor P.A."/>
            <person name="Hong C."/>
            <person name="Park K.H."/>
            <person name="Akmal A."/>
            <person name="Feldman A."/>
            <person name="Lin J.S."/>
            <person name="Chang W.E."/>
            <person name="Higgs B.W."/>
            <person name="Demirev P."/>
            <person name="Lindquist J."/>
            <person name="Liem A."/>
            <person name="Fochler E."/>
            <person name="Read T.D."/>
            <person name="Tapia R."/>
            <person name="Johnson S."/>
            <person name="Bishop-Lilly K.A."/>
            <person name="Detter C."/>
            <person name="Han C."/>
            <person name="Sozhamannan S."/>
            <person name="Rosenzweig C.N."/>
            <person name="Skowronski E.W."/>
        </authorList>
    </citation>
    <scope>NUCLEOTIDE SEQUENCE [LARGE SCALE GENOMIC DNA]</scope>
    <source>
        <strain evidence="2 3">GYP-17</strain>
    </source>
</reference>
<feature type="domain" description="Methyltransferase" evidence="1">
    <location>
        <begin position="116"/>
        <end position="236"/>
    </location>
</feature>
<evidence type="ECO:0000313" key="2">
    <source>
        <dbReference type="EMBL" id="RUO35669.1"/>
    </source>
</evidence>
<organism evidence="2 3">
    <name type="scientific">Aliidiomarina sanyensis</name>
    <dbReference type="NCBI Taxonomy" id="1249555"/>
    <lineage>
        <taxon>Bacteria</taxon>
        <taxon>Pseudomonadati</taxon>
        <taxon>Pseudomonadota</taxon>
        <taxon>Gammaproteobacteria</taxon>
        <taxon>Alteromonadales</taxon>
        <taxon>Idiomarinaceae</taxon>
        <taxon>Aliidiomarina</taxon>
    </lineage>
</organism>
<dbReference type="Gene3D" id="3.40.50.150">
    <property type="entry name" value="Vaccinia Virus protein VP39"/>
    <property type="match status" value="1"/>
</dbReference>
<dbReference type="EMBL" id="PIPM01000002">
    <property type="protein sequence ID" value="RUO35669.1"/>
    <property type="molecule type" value="Genomic_DNA"/>
</dbReference>
<dbReference type="AlphaFoldDB" id="A0A432WPM8"/>
<sequence length="407" mass="45286">MSSSPSVFQTVFHTLSSALKEHRELLAIQPMHWATQSPIFPWTNAALSEAALGLGQEALTQIESNPERASAYFEHVFPGLQNLLSCEAALFAPAQAVPSASSTPFWIRNGIGGRKLAQIEAFLAAVGTKGKPKFLMEWCAGKGYLGRIAAHHGMKVISVELQQALCDAGESTASQWSLPQTFVQADVLKQHAALPFHEVDAAFALHACGGLHVSLLQASIAAQLPMIAIAPCCYHLHTDAIYRPLSQAGRAINLSLTREQLKFSVQGQVTGGARIEKLRHQEVQWRLAYESWRQEVMGSSTYRPLSSAPKQLFMGDYDDFARWAVKQHELNVALPPSWEPYLERAKQHYVHIRRIEAVRSILRRPLELWLVLDRALYLCEQGYDVSLQQFCDRTTSPRNILITARAP</sequence>
<evidence type="ECO:0000259" key="1">
    <source>
        <dbReference type="Pfam" id="PF13679"/>
    </source>
</evidence>
<dbReference type="SUPFAM" id="SSF53335">
    <property type="entry name" value="S-adenosyl-L-methionine-dependent methyltransferases"/>
    <property type="match status" value="1"/>
</dbReference>
<dbReference type="InterPro" id="IPR029063">
    <property type="entry name" value="SAM-dependent_MTases_sf"/>
</dbReference>
<protein>
    <submittedName>
        <fullName evidence="2">Methyltransferase</fullName>
    </submittedName>
</protein>
<gene>
    <name evidence="2" type="ORF">CWE11_02605</name>
</gene>
<comment type="caution">
    <text evidence="2">The sequence shown here is derived from an EMBL/GenBank/DDBJ whole genome shotgun (WGS) entry which is preliminary data.</text>
</comment>
<keyword evidence="3" id="KW-1185">Reference proteome</keyword>
<dbReference type="GO" id="GO:0008168">
    <property type="term" value="F:methyltransferase activity"/>
    <property type="evidence" value="ECO:0007669"/>
    <property type="project" value="UniProtKB-KW"/>
</dbReference>
<dbReference type="RefSeq" id="WP_126776049.1">
    <property type="nucleotide sequence ID" value="NZ_PIPM01000002.1"/>
</dbReference>
<dbReference type="PANTHER" id="PTHR13369:SF0">
    <property type="entry name" value="GLUTATHIONE S-TRANSFERASE C-TERMINAL DOMAIN-CONTAINING PROTEIN"/>
    <property type="match status" value="1"/>
</dbReference>
<dbReference type="InterPro" id="IPR025714">
    <property type="entry name" value="Methyltranfer_dom"/>
</dbReference>
<proteinExistence type="predicted"/>
<dbReference type="Proteomes" id="UP000288405">
    <property type="component" value="Unassembled WGS sequence"/>
</dbReference>
<dbReference type="Pfam" id="PF13679">
    <property type="entry name" value="Methyltransf_32"/>
    <property type="match status" value="1"/>
</dbReference>
<keyword evidence="2" id="KW-0808">Transferase</keyword>
<dbReference type="PANTHER" id="PTHR13369">
    <property type="match status" value="1"/>
</dbReference>
<evidence type="ECO:0000313" key="3">
    <source>
        <dbReference type="Proteomes" id="UP000288405"/>
    </source>
</evidence>